<keyword evidence="1" id="KW-1015">Disulfide bond</keyword>
<evidence type="ECO:0000259" key="2">
    <source>
        <dbReference type="PROSITE" id="PS51670"/>
    </source>
</evidence>
<dbReference type="SMART" id="SM00254">
    <property type="entry name" value="ShKT"/>
    <property type="match status" value="1"/>
</dbReference>
<dbReference type="AlphaFoldDB" id="A0A368FPU6"/>
<feature type="disulfide bond" evidence="1">
    <location>
        <begin position="89"/>
        <end position="123"/>
    </location>
</feature>
<dbReference type="Pfam" id="PF01549">
    <property type="entry name" value="ShK"/>
    <property type="match status" value="1"/>
</dbReference>
<name>A0A368FPU6_ANCCA</name>
<dbReference type="EMBL" id="JOJR01000804">
    <property type="protein sequence ID" value="RCN34261.1"/>
    <property type="molecule type" value="Genomic_DNA"/>
</dbReference>
<dbReference type="InterPro" id="IPR003582">
    <property type="entry name" value="ShKT_dom"/>
</dbReference>
<dbReference type="PROSITE" id="PS51670">
    <property type="entry name" value="SHKT"/>
    <property type="match status" value="1"/>
</dbReference>
<evidence type="ECO:0000313" key="4">
    <source>
        <dbReference type="Proteomes" id="UP000252519"/>
    </source>
</evidence>
<protein>
    <submittedName>
        <fullName evidence="3">ShTK domain protein</fullName>
    </submittedName>
</protein>
<comment type="caution">
    <text evidence="1">Lacks conserved residue(s) required for the propagation of feature annotation.</text>
</comment>
<gene>
    <name evidence="3" type="ORF">ANCCAN_19888</name>
</gene>
<evidence type="ECO:0000256" key="1">
    <source>
        <dbReference type="PROSITE-ProRule" id="PRU01005"/>
    </source>
</evidence>
<accession>A0A368FPU6</accession>
<evidence type="ECO:0000313" key="3">
    <source>
        <dbReference type="EMBL" id="RCN34261.1"/>
    </source>
</evidence>
<dbReference type="Proteomes" id="UP000252519">
    <property type="component" value="Unassembled WGS sequence"/>
</dbReference>
<organism evidence="3 4">
    <name type="scientific">Ancylostoma caninum</name>
    <name type="common">Dog hookworm</name>
    <dbReference type="NCBI Taxonomy" id="29170"/>
    <lineage>
        <taxon>Eukaryota</taxon>
        <taxon>Metazoa</taxon>
        <taxon>Ecdysozoa</taxon>
        <taxon>Nematoda</taxon>
        <taxon>Chromadorea</taxon>
        <taxon>Rhabditida</taxon>
        <taxon>Rhabditina</taxon>
        <taxon>Rhabditomorpha</taxon>
        <taxon>Strongyloidea</taxon>
        <taxon>Ancylostomatidae</taxon>
        <taxon>Ancylostomatinae</taxon>
        <taxon>Ancylostoma</taxon>
    </lineage>
</organism>
<comment type="caution">
    <text evidence="3">The sequence shown here is derived from an EMBL/GenBank/DDBJ whole genome shotgun (WGS) entry which is preliminary data.</text>
</comment>
<reference evidence="3 4" key="1">
    <citation type="submission" date="2014-10" db="EMBL/GenBank/DDBJ databases">
        <title>Draft genome of the hookworm Ancylostoma caninum.</title>
        <authorList>
            <person name="Mitreva M."/>
        </authorList>
    </citation>
    <scope>NUCLEOTIDE SEQUENCE [LARGE SCALE GENOMIC DNA]</scope>
    <source>
        <strain evidence="3 4">Baltimore</strain>
    </source>
</reference>
<feature type="domain" description="ShKT" evidence="2">
    <location>
        <begin position="89"/>
        <end position="123"/>
    </location>
</feature>
<sequence>LPVCPNAASIVRSEVACSNLGYVIRKVKPEYYKLSIGEQYIRSSTPSVYENSNWIFRALSYKQFGVSTVYASAFTQQFLSCGNGAESSCCDKHELCAEWARNNECENNPDWMLPNCQLSCHNCGTESDQPSSDSSREFR</sequence>
<proteinExistence type="predicted"/>
<dbReference type="STRING" id="29170.A0A368FPU6"/>
<dbReference type="OrthoDB" id="5920234at2759"/>
<keyword evidence="4" id="KW-1185">Reference proteome</keyword>
<feature type="non-terminal residue" evidence="3">
    <location>
        <position position="1"/>
    </location>
</feature>